<protein>
    <recommendedName>
        <fullName evidence="4">Argininosuccinate lyase</fullName>
    </recommendedName>
</protein>
<sequence length="122" mass="13734">MHRRYLPVLAAALAVGAPALAHAQSRLDFTLMNRTGYEINEVYLGPTSSSSWGNDVMGQDTLPNGRSVDIQFNRRASTCNWDMKVVYADGDESEWRNFDLCSISKITLYWNRQNGTTRAVTE</sequence>
<feature type="chain" id="PRO_5046110612" description="Argininosuccinate lyase" evidence="1">
    <location>
        <begin position="24"/>
        <end position="122"/>
    </location>
</feature>
<organism evidence="2 3">
    <name type="scientific">Pararoseomonas baculiformis</name>
    <dbReference type="NCBI Taxonomy" id="2820812"/>
    <lineage>
        <taxon>Bacteria</taxon>
        <taxon>Pseudomonadati</taxon>
        <taxon>Pseudomonadota</taxon>
        <taxon>Alphaproteobacteria</taxon>
        <taxon>Acetobacterales</taxon>
        <taxon>Acetobacteraceae</taxon>
        <taxon>Pararoseomonas</taxon>
    </lineage>
</organism>
<proteinExistence type="predicted"/>
<evidence type="ECO:0000313" key="3">
    <source>
        <dbReference type="Proteomes" id="UP000681594"/>
    </source>
</evidence>
<gene>
    <name evidence="2" type="ORF">J8J14_12755</name>
</gene>
<comment type="caution">
    <text evidence="2">The sequence shown here is derived from an EMBL/GenBank/DDBJ whole genome shotgun (WGS) entry which is preliminary data.</text>
</comment>
<keyword evidence="1" id="KW-0732">Signal</keyword>
<keyword evidence="3" id="KW-1185">Reference proteome</keyword>
<evidence type="ECO:0008006" key="4">
    <source>
        <dbReference type="Google" id="ProtNLM"/>
    </source>
</evidence>
<dbReference type="RefSeq" id="WP_209379915.1">
    <property type="nucleotide sequence ID" value="NZ_JAGIZB010000011.1"/>
</dbReference>
<reference evidence="2 3" key="1">
    <citation type="submission" date="2021-03" db="EMBL/GenBank/DDBJ databases">
        <authorList>
            <person name="So Y."/>
        </authorList>
    </citation>
    <scope>NUCLEOTIDE SEQUENCE [LARGE SCALE GENOMIC DNA]</scope>
    <source>
        <strain evidence="2 3">SSH11</strain>
    </source>
</reference>
<name>A0ABS4AF64_9PROT</name>
<evidence type="ECO:0000256" key="1">
    <source>
        <dbReference type="SAM" id="SignalP"/>
    </source>
</evidence>
<feature type="signal peptide" evidence="1">
    <location>
        <begin position="1"/>
        <end position="23"/>
    </location>
</feature>
<evidence type="ECO:0000313" key="2">
    <source>
        <dbReference type="EMBL" id="MBP0445647.1"/>
    </source>
</evidence>
<dbReference type="EMBL" id="JAGIZB010000011">
    <property type="protein sequence ID" value="MBP0445647.1"/>
    <property type="molecule type" value="Genomic_DNA"/>
</dbReference>
<accession>A0ABS4AF64</accession>
<dbReference type="Proteomes" id="UP000681594">
    <property type="component" value="Unassembled WGS sequence"/>
</dbReference>